<dbReference type="Pfam" id="PF00891">
    <property type="entry name" value="Methyltransf_2"/>
    <property type="match status" value="1"/>
</dbReference>
<feature type="compositionally biased region" description="Polar residues" evidence="4">
    <location>
        <begin position="1"/>
        <end position="13"/>
    </location>
</feature>
<dbReference type="FunFam" id="3.40.50.150:FF:000647">
    <property type="entry name" value="S-adenosyl-L-methionine-dependent methyltransferase"/>
    <property type="match status" value="1"/>
</dbReference>
<evidence type="ECO:0000256" key="3">
    <source>
        <dbReference type="ARBA" id="ARBA00022691"/>
    </source>
</evidence>
<gene>
    <name evidence="6" type="ORF">BDQ94DRAFT_167615</name>
</gene>
<dbReference type="SUPFAM" id="SSF53335">
    <property type="entry name" value="S-adenosyl-L-methionine-dependent methyltransferases"/>
    <property type="match status" value="1"/>
</dbReference>
<dbReference type="PANTHER" id="PTHR43712">
    <property type="entry name" value="PUTATIVE (AFU_ORTHOLOGUE AFUA_4G14580)-RELATED"/>
    <property type="match status" value="1"/>
</dbReference>
<dbReference type="PANTHER" id="PTHR43712:SF16">
    <property type="entry name" value="O-METHYLTRANSFERASE ELCB"/>
    <property type="match status" value="1"/>
</dbReference>
<dbReference type="GO" id="GO:0044550">
    <property type="term" value="P:secondary metabolite biosynthetic process"/>
    <property type="evidence" value="ECO:0007669"/>
    <property type="project" value="UniProtKB-ARBA"/>
</dbReference>
<dbReference type="Gene3D" id="1.10.10.10">
    <property type="entry name" value="Winged helix-like DNA-binding domain superfamily/Winged helix DNA-binding domain"/>
    <property type="match status" value="1"/>
</dbReference>
<dbReference type="GO" id="GO:0008171">
    <property type="term" value="F:O-methyltransferase activity"/>
    <property type="evidence" value="ECO:0007669"/>
    <property type="project" value="InterPro"/>
</dbReference>
<feature type="compositionally biased region" description="Polar residues" evidence="4">
    <location>
        <begin position="23"/>
        <end position="33"/>
    </location>
</feature>
<proteinExistence type="predicted"/>
<dbReference type="GO" id="GO:0032259">
    <property type="term" value="P:methylation"/>
    <property type="evidence" value="ECO:0007669"/>
    <property type="project" value="UniProtKB-KW"/>
</dbReference>
<dbReference type="InterPro" id="IPR036388">
    <property type="entry name" value="WH-like_DNA-bd_sf"/>
</dbReference>
<keyword evidence="2 6" id="KW-0808">Transferase</keyword>
<dbReference type="AlphaFoldDB" id="A0A3F3QC12"/>
<dbReference type="PIRSF" id="PIRSF005739">
    <property type="entry name" value="O-mtase"/>
    <property type="match status" value="1"/>
</dbReference>
<dbReference type="InterPro" id="IPR016461">
    <property type="entry name" value="COMT-like"/>
</dbReference>
<reference evidence="6 7" key="1">
    <citation type="submission" date="2018-07" db="EMBL/GenBank/DDBJ databases">
        <title>The genomes of Aspergillus section Nigri reveals drivers in fungal speciation.</title>
        <authorList>
            <consortium name="DOE Joint Genome Institute"/>
            <person name="Vesth T.C."/>
            <person name="Nybo J."/>
            <person name="Theobald S."/>
            <person name="Brandl J."/>
            <person name="Frisvad J.C."/>
            <person name="Nielsen K.F."/>
            <person name="Lyhne E.K."/>
            <person name="Kogle M.E."/>
            <person name="Kuo A."/>
            <person name="Riley R."/>
            <person name="Clum A."/>
            <person name="Nolan M."/>
            <person name="Lipzen A."/>
            <person name="Salamov A."/>
            <person name="Henrissat B."/>
            <person name="Wiebenga A."/>
            <person name="De vries R.P."/>
            <person name="Grigoriev I.V."/>
            <person name="Mortensen U.H."/>
            <person name="Andersen M.R."/>
            <person name="Baker S.E."/>
        </authorList>
    </citation>
    <scope>NUCLEOTIDE SEQUENCE [LARGE SCALE GENOMIC DNA]</scope>
    <source>
        <strain evidence="6 7">CBS 139.54b</strain>
    </source>
</reference>
<evidence type="ECO:0000256" key="4">
    <source>
        <dbReference type="SAM" id="MobiDB-lite"/>
    </source>
</evidence>
<keyword evidence="7" id="KW-1185">Reference proteome</keyword>
<evidence type="ECO:0000313" key="7">
    <source>
        <dbReference type="Proteomes" id="UP000253729"/>
    </source>
</evidence>
<dbReference type="InterPro" id="IPR001077">
    <property type="entry name" value="COMT_C"/>
</dbReference>
<dbReference type="Gene3D" id="3.40.50.150">
    <property type="entry name" value="Vaccinia Virus protein VP39"/>
    <property type="match status" value="1"/>
</dbReference>
<dbReference type="GeneID" id="38139206"/>
<evidence type="ECO:0000313" key="6">
    <source>
        <dbReference type="EMBL" id="RDH36743.1"/>
    </source>
</evidence>
<name>A0A3F3QC12_9EURO</name>
<dbReference type="SUPFAM" id="SSF46785">
    <property type="entry name" value="Winged helix' DNA-binding domain"/>
    <property type="match status" value="1"/>
</dbReference>
<dbReference type="EMBL" id="KZ852037">
    <property type="protein sequence ID" value="RDH36743.1"/>
    <property type="molecule type" value="Genomic_DNA"/>
</dbReference>
<evidence type="ECO:0000256" key="1">
    <source>
        <dbReference type="ARBA" id="ARBA00022603"/>
    </source>
</evidence>
<keyword evidence="3" id="KW-0949">S-adenosyl-L-methionine</keyword>
<dbReference type="Proteomes" id="UP000253729">
    <property type="component" value="Unassembled WGS sequence"/>
</dbReference>
<dbReference type="InterPro" id="IPR029063">
    <property type="entry name" value="SAM-dependent_MTases_sf"/>
</dbReference>
<feature type="domain" description="O-methyltransferase C-terminal" evidence="5">
    <location>
        <begin position="156"/>
        <end position="365"/>
    </location>
</feature>
<keyword evidence="1 6" id="KW-0489">Methyltransferase</keyword>
<evidence type="ECO:0000259" key="5">
    <source>
        <dbReference type="Pfam" id="PF00891"/>
    </source>
</evidence>
<dbReference type="InterPro" id="IPR036390">
    <property type="entry name" value="WH_DNA-bd_sf"/>
</dbReference>
<organism evidence="6 7">
    <name type="scientific">Aspergillus welwitschiae</name>
    <dbReference type="NCBI Taxonomy" id="1341132"/>
    <lineage>
        <taxon>Eukaryota</taxon>
        <taxon>Fungi</taxon>
        <taxon>Dikarya</taxon>
        <taxon>Ascomycota</taxon>
        <taxon>Pezizomycotina</taxon>
        <taxon>Eurotiomycetes</taxon>
        <taxon>Eurotiomycetidae</taxon>
        <taxon>Eurotiales</taxon>
        <taxon>Aspergillaceae</taxon>
        <taxon>Aspergillus</taxon>
        <taxon>Aspergillus subgen. Circumdati</taxon>
    </lineage>
</organism>
<feature type="region of interest" description="Disordered" evidence="4">
    <location>
        <begin position="1"/>
        <end position="33"/>
    </location>
</feature>
<accession>A0A3F3QC12</accession>
<dbReference type="RefSeq" id="XP_026629765.1">
    <property type="nucleotide sequence ID" value="XM_026770850.1"/>
</dbReference>
<evidence type="ECO:0000256" key="2">
    <source>
        <dbReference type="ARBA" id="ARBA00022679"/>
    </source>
</evidence>
<dbReference type="STRING" id="1341132.A0A3F3QC12"/>
<sequence>MSCPTQSLNQSINTTTTTTTTTKMSPSTTNPESSPLHTYYFSMVEMSIMKLFLDHKIFTLIPTTPGASIPVTTLTTTLNASPSLLTRLTNFLIASGVLSSPQPGHIAHTPKSLQFTDPTSYQALFFAHIFDFFLVPAVKWPGYMAEHGLNEPTSASRTPFGYAAGYPDKTLYEILETMPKRAAQFNATMAASFQPMPVLGMYDFSWIEKLADEERMAIVDVGGGKGQALKEILGAYPGIRPEQCVLFDVEDVIREAVAEAERDDNETWRTVRKIPGSFFSEQPVKGAAVYHIRRVLNDWPDEDCVTILRRVRDAAAPDSRVLISEQILQEEPSLAVAALDLWMLNFGGKRRSEGMFEELAQRTGWKVNGVFRDKESDTGVVELVVA</sequence>
<protein>
    <submittedName>
        <fullName evidence="6">S-adenosyl-L-methionine-dependent methyltransferase</fullName>
    </submittedName>
</protein>
<dbReference type="PROSITE" id="PS51683">
    <property type="entry name" value="SAM_OMT_II"/>
    <property type="match status" value="1"/>
</dbReference>